<name>A0A0K1PW03_9BACT</name>
<dbReference type="OrthoDB" id="5526596at2"/>
<gene>
    <name evidence="1" type="ORF">AKJ09_04235</name>
</gene>
<dbReference type="RefSeq" id="WP_146648686.1">
    <property type="nucleotide sequence ID" value="NZ_CP012333.1"/>
</dbReference>
<evidence type="ECO:0000313" key="1">
    <source>
        <dbReference type="EMBL" id="AKU97571.1"/>
    </source>
</evidence>
<dbReference type="AlphaFoldDB" id="A0A0K1PW03"/>
<keyword evidence="2" id="KW-1185">Reference proteome</keyword>
<accession>A0A0K1PW03</accession>
<protein>
    <submittedName>
        <fullName evidence="1">Uncharacterized protein</fullName>
    </submittedName>
</protein>
<sequence length="465" mass="50578">MSEGPIDLFALDRDVRRASERVTRFAEMLRTKEGREAARSFDPFDGVRHAAGQTTYRSLEAAKPSILDLPLRAGLLRWVYELLQTRIGQELTIDDADAAHAIDERIARPSMARGNDDPAVFRTYAEACVGVLSAPDPSRAAIALGRAGELAPRVAAPRKERRERRFEAARRLGLADPSSLVGPTPRSTLVTMARALLDRTEAIATEILKDARRKQEAPWTAASAMHLALARHAGEGWPAHLGSRWLSEVFGALSVRPLDLRLVPKLPAPLGASSFLRAAAAWGFAVRTAGAAKSLPFALARDPYPISAHRFGFAFAAALAEPSFQRKMLGLPARLAASQCRALGTTMLLSARTLAMRFLLGDERTDAGTFEELGVRVFGAPLPAAMRDAWPEPRIDEEARLVALLTADGFVRDLRSRFDDDWFRNPRAGTHLASIACGPAFSEETLDASSDVVPSLARSFEEALG</sequence>
<dbReference type="EMBL" id="CP012333">
    <property type="protein sequence ID" value="AKU97571.1"/>
    <property type="molecule type" value="Genomic_DNA"/>
</dbReference>
<proteinExistence type="predicted"/>
<evidence type="ECO:0000313" key="2">
    <source>
        <dbReference type="Proteomes" id="UP000064967"/>
    </source>
</evidence>
<organism evidence="1 2">
    <name type="scientific">Labilithrix luteola</name>
    <dbReference type="NCBI Taxonomy" id="1391654"/>
    <lineage>
        <taxon>Bacteria</taxon>
        <taxon>Pseudomonadati</taxon>
        <taxon>Myxococcota</taxon>
        <taxon>Polyangia</taxon>
        <taxon>Polyangiales</taxon>
        <taxon>Labilitrichaceae</taxon>
        <taxon>Labilithrix</taxon>
    </lineage>
</organism>
<dbReference type="KEGG" id="llu:AKJ09_04235"/>
<dbReference type="Proteomes" id="UP000064967">
    <property type="component" value="Chromosome"/>
</dbReference>
<reference evidence="1 2" key="1">
    <citation type="submission" date="2015-08" db="EMBL/GenBank/DDBJ databases">
        <authorList>
            <person name="Babu N.S."/>
            <person name="Beckwith C.J."/>
            <person name="Beseler K.G."/>
            <person name="Brison A."/>
            <person name="Carone J.V."/>
            <person name="Caskin T.P."/>
            <person name="Diamond M."/>
            <person name="Durham M.E."/>
            <person name="Foxe J.M."/>
            <person name="Go M."/>
            <person name="Henderson B.A."/>
            <person name="Jones I.B."/>
            <person name="McGettigan J.A."/>
            <person name="Micheletti S.J."/>
            <person name="Nasrallah M.E."/>
            <person name="Ortiz D."/>
            <person name="Piller C.R."/>
            <person name="Privatt S.R."/>
            <person name="Schneider S.L."/>
            <person name="Sharp S."/>
            <person name="Smith T.C."/>
            <person name="Stanton J.D."/>
            <person name="Ullery H.E."/>
            <person name="Wilson R.J."/>
            <person name="Serrano M.G."/>
            <person name="Buck G."/>
            <person name="Lee V."/>
            <person name="Wang Y."/>
            <person name="Carvalho R."/>
            <person name="Voegtly L."/>
            <person name="Shi R."/>
            <person name="Duckworth R."/>
            <person name="Johnson A."/>
            <person name="Loviza R."/>
            <person name="Walstead R."/>
            <person name="Shah Z."/>
            <person name="Kiflezghi M."/>
            <person name="Wade K."/>
            <person name="Ball S.L."/>
            <person name="Bradley K.W."/>
            <person name="Asai D.J."/>
            <person name="Bowman C.A."/>
            <person name="Russell D.A."/>
            <person name="Pope W.H."/>
            <person name="Jacobs-Sera D."/>
            <person name="Hendrix R.W."/>
            <person name="Hatfull G.F."/>
        </authorList>
    </citation>
    <scope>NUCLEOTIDE SEQUENCE [LARGE SCALE GENOMIC DNA]</scope>
    <source>
        <strain evidence="1 2">DSM 27648</strain>
    </source>
</reference>
<dbReference type="STRING" id="1391654.AKJ09_04235"/>